<keyword evidence="2" id="KW-0808">Transferase</keyword>
<protein>
    <submittedName>
        <fullName evidence="4">DNA adenine methylase</fullName>
    </submittedName>
</protein>
<keyword evidence="3" id="KW-0949">S-adenosyl-L-methionine</keyword>
<sequence length="326" mass="38225">MNSFISWVGGKKALRSLIYTMFPASYDRYIEVFGGGGWVLFGKPPDDRCMEIYNDYNSNLANLFYCVKNRTGAFLKELGFLPLNSRDEFAVIRNFIEKQEPDTRFLIEELELAEKHLMPPDYEEVKKILLENAEVTDVKRAAAFFKLIRYSYGSGCTSFGCRPFDVRNCFDTIWQASRRLADTVIENKDFEALIRQYDRDSAFFYCDPPYYETEGHYAVVFRKEDHKRLRDTLTGSRGKWMVSYNDCDFIRELYAGYFITAVTRINNLAQRYEGGCEFPEVIITNYDPGERERSKPRQLDLFGMWGDGETDHYEIREEICPEREVL</sequence>
<name>A0ABT2V2F2_9FIRM</name>
<dbReference type="GO" id="GO:0008168">
    <property type="term" value="F:methyltransferase activity"/>
    <property type="evidence" value="ECO:0007669"/>
    <property type="project" value="UniProtKB-KW"/>
</dbReference>
<dbReference type="InterPro" id="IPR012327">
    <property type="entry name" value="MeTrfase_D12"/>
</dbReference>
<comment type="caution">
    <text evidence="4">The sequence shown here is derived from an EMBL/GenBank/DDBJ whole genome shotgun (WGS) entry which is preliminary data.</text>
</comment>
<reference evidence="4 5" key="1">
    <citation type="journal article" date="2021" name="ISME Commun">
        <title>Automated analysis of genomic sequences facilitates high-throughput and comprehensive description of bacteria.</title>
        <authorList>
            <person name="Hitch T.C.A."/>
        </authorList>
    </citation>
    <scope>NUCLEOTIDE SEQUENCE [LARGE SCALE GENOMIC DNA]</scope>
    <source>
        <strain evidence="5">f_CCE</strain>
    </source>
</reference>
<dbReference type="RefSeq" id="WP_158359828.1">
    <property type="nucleotide sequence ID" value="NZ_JAOQJF010000037.1"/>
</dbReference>
<dbReference type="PRINTS" id="PR00505">
    <property type="entry name" value="D12N6MTFRASE"/>
</dbReference>
<dbReference type="GO" id="GO:0032259">
    <property type="term" value="P:methylation"/>
    <property type="evidence" value="ECO:0007669"/>
    <property type="project" value="UniProtKB-KW"/>
</dbReference>
<keyword evidence="5" id="KW-1185">Reference proteome</keyword>
<evidence type="ECO:0000256" key="2">
    <source>
        <dbReference type="ARBA" id="ARBA00022679"/>
    </source>
</evidence>
<dbReference type="SUPFAM" id="SSF53335">
    <property type="entry name" value="S-adenosyl-L-methionine-dependent methyltransferases"/>
    <property type="match status" value="1"/>
</dbReference>
<evidence type="ECO:0000256" key="3">
    <source>
        <dbReference type="ARBA" id="ARBA00022691"/>
    </source>
</evidence>
<proteinExistence type="predicted"/>
<keyword evidence="1 4" id="KW-0489">Methyltransferase</keyword>
<dbReference type="InterPro" id="IPR029063">
    <property type="entry name" value="SAM-dependent_MTases_sf"/>
</dbReference>
<dbReference type="Proteomes" id="UP001652395">
    <property type="component" value="Unassembled WGS sequence"/>
</dbReference>
<evidence type="ECO:0000313" key="5">
    <source>
        <dbReference type="Proteomes" id="UP001652395"/>
    </source>
</evidence>
<dbReference type="Pfam" id="PF02086">
    <property type="entry name" value="MethyltransfD12"/>
    <property type="match status" value="1"/>
</dbReference>
<gene>
    <name evidence="4" type="ORF">OCV69_14180</name>
</gene>
<organism evidence="4 5">
    <name type="scientific">Alitiscatomonas aceti</name>
    <dbReference type="NCBI Taxonomy" id="2981724"/>
    <lineage>
        <taxon>Bacteria</taxon>
        <taxon>Bacillati</taxon>
        <taxon>Bacillota</taxon>
        <taxon>Clostridia</taxon>
        <taxon>Lachnospirales</taxon>
        <taxon>Lachnospiraceae</taxon>
        <taxon>Alitiscatomonas</taxon>
    </lineage>
</organism>
<dbReference type="Gene3D" id="3.40.50.150">
    <property type="entry name" value="Vaccinia Virus protein VP39"/>
    <property type="match status" value="2"/>
</dbReference>
<accession>A0ABT2V2F2</accession>
<dbReference type="EMBL" id="JAOQJF010000037">
    <property type="protein sequence ID" value="MCU6801061.1"/>
    <property type="molecule type" value="Genomic_DNA"/>
</dbReference>
<dbReference type="PANTHER" id="PTHR30481">
    <property type="entry name" value="DNA ADENINE METHYLASE"/>
    <property type="match status" value="1"/>
</dbReference>
<evidence type="ECO:0000256" key="1">
    <source>
        <dbReference type="ARBA" id="ARBA00022603"/>
    </source>
</evidence>
<evidence type="ECO:0000313" key="4">
    <source>
        <dbReference type="EMBL" id="MCU6801061.1"/>
    </source>
</evidence>